<reference evidence="1 2" key="1">
    <citation type="submission" date="2014-07" db="EMBL/GenBank/DDBJ databases">
        <title>Genome of Chryseobacterium piperi CTM.</title>
        <authorList>
            <person name="Pipes S.E."/>
            <person name="Stropko S.J."/>
            <person name="Newman J.D."/>
        </authorList>
    </citation>
    <scope>NUCLEOTIDE SEQUENCE [LARGE SCALE GENOMIC DNA]</scope>
    <source>
        <strain evidence="1 2">CTM</strain>
    </source>
</reference>
<comment type="caution">
    <text evidence="1">The sequence shown here is derived from an EMBL/GenBank/DDBJ whole genome shotgun (WGS) entry which is preliminary data.</text>
</comment>
<keyword evidence="2" id="KW-1185">Reference proteome</keyword>
<dbReference type="Proteomes" id="UP000028709">
    <property type="component" value="Unassembled WGS sequence"/>
</dbReference>
<organism evidence="1 2">
    <name type="scientific">Chryseobacterium piperi</name>
    <dbReference type="NCBI Taxonomy" id="558152"/>
    <lineage>
        <taxon>Bacteria</taxon>
        <taxon>Pseudomonadati</taxon>
        <taxon>Bacteroidota</taxon>
        <taxon>Flavobacteriia</taxon>
        <taxon>Flavobacteriales</taxon>
        <taxon>Weeksellaceae</taxon>
        <taxon>Chryseobacterium group</taxon>
        <taxon>Chryseobacterium</taxon>
    </lineage>
</organism>
<dbReference type="STRING" id="558152.IQ37_16455"/>
<dbReference type="eggNOG" id="COG1629">
    <property type="taxonomic scope" value="Bacteria"/>
</dbReference>
<dbReference type="KEGG" id="cpip:CJF12_01975"/>
<dbReference type="AlphaFoldDB" id="A0A086AQR0"/>
<gene>
    <name evidence="1" type="ORF">IQ37_16455</name>
</gene>
<accession>A0A086AQR0</accession>
<protein>
    <submittedName>
        <fullName evidence="1">Uncharacterized protein</fullName>
    </submittedName>
</protein>
<proteinExistence type="predicted"/>
<evidence type="ECO:0000313" key="1">
    <source>
        <dbReference type="EMBL" id="KFF19024.1"/>
    </source>
</evidence>
<sequence>MQSFLIFTQNYEKVKILISEPCHENWNEMTLDEKERFCNVCSKTVHDFSGFSDEDLVNTFKTNKNVCGKFTGDQLGRNLDFHC</sequence>
<dbReference type="EMBL" id="JPRJ01000040">
    <property type="protein sequence ID" value="KFF19024.1"/>
    <property type="molecule type" value="Genomic_DNA"/>
</dbReference>
<name>A0A086AQR0_9FLAO</name>
<evidence type="ECO:0000313" key="2">
    <source>
        <dbReference type="Proteomes" id="UP000028709"/>
    </source>
</evidence>